<evidence type="ECO:0000313" key="2">
    <source>
        <dbReference type="EMBL" id="KUG24604.1"/>
    </source>
</evidence>
<feature type="transmembrane region" description="Helical" evidence="1">
    <location>
        <begin position="66"/>
        <end position="87"/>
    </location>
</feature>
<protein>
    <submittedName>
        <fullName evidence="2">Uncharacterized protein</fullName>
    </submittedName>
</protein>
<dbReference type="EMBL" id="LNQE01000842">
    <property type="protein sequence ID" value="KUG24604.1"/>
    <property type="molecule type" value="Genomic_DNA"/>
</dbReference>
<keyword evidence="1" id="KW-1133">Transmembrane helix</keyword>
<evidence type="ECO:0000256" key="1">
    <source>
        <dbReference type="SAM" id="Phobius"/>
    </source>
</evidence>
<name>A0A0W8FUR6_9ZZZZ</name>
<keyword evidence="1" id="KW-0472">Membrane</keyword>
<accession>A0A0W8FUR6</accession>
<feature type="transmembrane region" description="Helical" evidence="1">
    <location>
        <begin position="244"/>
        <end position="264"/>
    </location>
</feature>
<dbReference type="GO" id="GO:0005886">
    <property type="term" value="C:plasma membrane"/>
    <property type="evidence" value="ECO:0007669"/>
    <property type="project" value="UniProtKB-SubCell"/>
</dbReference>
<dbReference type="Pfam" id="PF12679">
    <property type="entry name" value="ABC2_membrane_2"/>
    <property type="match status" value="1"/>
</dbReference>
<organism evidence="2">
    <name type="scientific">hydrocarbon metagenome</name>
    <dbReference type="NCBI Taxonomy" id="938273"/>
    <lineage>
        <taxon>unclassified sequences</taxon>
        <taxon>metagenomes</taxon>
        <taxon>ecological metagenomes</taxon>
    </lineage>
</organism>
<keyword evidence="1" id="KW-0812">Transmembrane</keyword>
<comment type="caution">
    <text evidence="2">The sequence shown here is derived from an EMBL/GenBank/DDBJ whole genome shotgun (WGS) entry which is preliminary data.</text>
</comment>
<gene>
    <name evidence="2" type="ORF">ASZ90_005598</name>
</gene>
<dbReference type="GO" id="GO:0140359">
    <property type="term" value="F:ABC-type transporter activity"/>
    <property type="evidence" value="ECO:0007669"/>
    <property type="project" value="InterPro"/>
</dbReference>
<dbReference type="AlphaFoldDB" id="A0A0W8FUR6"/>
<feature type="transmembrane region" description="Helical" evidence="1">
    <location>
        <begin position="146"/>
        <end position="168"/>
    </location>
</feature>
<feature type="transmembrane region" description="Helical" evidence="1">
    <location>
        <begin position="25"/>
        <end position="46"/>
    </location>
</feature>
<sequence>MPKTLSSIINIAKYTIADEVRQKSFIVMFVVSVIFVFLVRGCYQGNYMINGHELDAESIIATVSKITFYIITVAVMLVTALFSMRVFKRDRDEGMQSCIFSKPITRRQYVTGKILGLWVLSSFFMFVLHAIIFLTVLLRLNIIMPGYLAASVICSFNLLFVVIAVLLLSLIIPDIAAFLCVMGIGIASFVADWIYAISRYSPVPVNSGSTGWETIYYLWPKLSGLQRFASLFIIGFDGVQEFVYIYPLVNVIIYCLILGTLLFWRFKNEDII</sequence>
<reference evidence="2" key="1">
    <citation type="journal article" date="2015" name="Proc. Natl. Acad. Sci. U.S.A.">
        <title>Networks of energetic and metabolic interactions define dynamics in microbial communities.</title>
        <authorList>
            <person name="Embree M."/>
            <person name="Liu J.K."/>
            <person name="Al-Bassam M.M."/>
            <person name="Zengler K."/>
        </authorList>
    </citation>
    <scope>NUCLEOTIDE SEQUENCE</scope>
</reference>
<feature type="transmembrane region" description="Helical" evidence="1">
    <location>
        <begin position="115"/>
        <end position="140"/>
    </location>
</feature>
<proteinExistence type="predicted"/>
<feature type="transmembrane region" description="Helical" evidence="1">
    <location>
        <begin position="175"/>
        <end position="196"/>
    </location>
</feature>